<dbReference type="RefSeq" id="WP_147937071.1">
    <property type="nucleotide sequence ID" value="NZ_VPFD01000035.1"/>
</dbReference>
<reference evidence="1 2" key="1">
    <citation type="submission" date="2019-08" db="EMBL/GenBank/DDBJ databases">
        <title>Massilia golmudensis sp. nov., isolated from sand in the Qinghai-Tibetan Plateau.</title>
        <authorList>
            <person name="Zhang B."/>
        </authorList>
    </citation>
    <scope>NUCLEOTIDE SEQUENCE [LARGE SCALE GENOMIC DNA]</scope>
    <source>
        <strain evidence="1 2">GEM5</strain>
    </source>
</reference>
<protein>
    <submittedName>
        <fullName evidence="1">Uncharacterized protein</fullName>
    </submittedName>
</protein>
<comment type="caution">
    <text evidence="1">The sequence shown here is derived from an EMBL/GenBank/DDBJ whole genome shotgun (WGS) entry which is preliminary data.</text>
</comment>
<name>A0A5C7FQL9_9BURK</name>
<gene>
    <name evidence="1" type="ORF">FVD38_23755</name>
</gene>
<proteinExistence type="predicted"/>
<keyword evidence="2" id="KW-1185">Reference proteome</keyword>
<dbReference type="AlphaFoldDB" id="A0A5C7FQL9"/>
<organism evidence="1 2">
    <name type="scientific">Massilia arenae</name>
    <dbReference type="NCBI Taxonomy" id="2603288"/>
    <lineage>
        <taxon>Bacteria</taxon>
        <taxon>Pseudomonadati</taxon>
        <taxon>Pseudomonadota</taxon>
        <taxon>Betaproteobacteria</taxon>
        <taxon>Burkholderiales</taxon>
        <taxon>Oxalobacteraceae</taxon>
        <taxon>Telluria group</taxon>
        <taxon>Massilia</taxon>
    </lineage>
</organism>
<evidence type="ECO:0000313" key="2">
    <source>
        <dbReference type="Proteomes" id="UP000321413"/>
    </source>
</evidence>
<accession>A0A5C7FQL9</accession>
<dbReference type="Proteomes" id="UP000321413">
    <property type="component" value="Unassembled WGS sequence"/>
</dbReference>
<dbReference type="EMBL" id="VPFD01000035">
    <property type="protein sequence ID" value="TXF96645.1"/>
    <property type="molecule type" value="Genomic_DNA"/>
</dbReference>
<sequence>MRTIDLCLTLNLVIMAECFFMEKFAAEIGYAGVYKAEDQYRIKFNSNIDLDLLYSEQNGGKVVSRRLVCSLVDDVNFAVDHELEKFFRGNFNVVLMRSNVEESPFEYEAIGNFYLSQDRGASKRVICSVSCDHVPRRSWPLFRAKAMLGELIVGFSSPSI</sequence>
<evidence type="ECO:0000313" key="1">
    <source>
        <dbReference type="EMBL" id="TXF96645.1"/>
    </source>
</evidence>